<protein>
    <submittedName>
        <fullName evidence="5">DNA mismatch repair protein MutS</fullName>
    </submittedName>
</protein>
<dbReference type="GO" id="GO:0030983">
    <property type="term" value="F:mismatched DNA binding"/>
    <property type="evidence" value="ECO:0007669"/>
    <property type="project" value="InterPro"/>
</dbReference>
<keyword evidence="6" id="KW-1185">Reference proteome</keyword>
<keyword evidence="3" id="KW-0238">DNA-binding</keyword>
<evidence type="ECO:0000256" key="2">
    <source>
        <dbReference type="ARBA" id="ARBA00022840"/>
    </source>
</evidence>
<keyword evidence="2" id="KW-0067">ATP-binding</keyword>
<dbReference type="Gene3D" id="3.40.50.300">
    <property type="entry name" value="P-loop containing nucleotide triphosphate hydrolases"/>
    <property type="match status" value="1"/>
</dbReference>
<evidence type="ECO:0000256" key="3">
    <source>
        <dbReference type="ARBA" id="ARBA00023125"/>
    </source>
</evidence>
<dbReference type="RefSeq" id="WP_108993285.1">
    <property type="nucleotide sequence ID" value="NZ_BDQX01000163.1"/>
</dbReference>
<dbReference type="InterPro" id="IPR045076">
    <property type="entry name" value="MutS"/>
</dbReference>
<dbReference type="AlphaFoldDB" id="A0A2R5EQC9"/>
<dbReference type="Proteomes" id="UP000245202">
    <property type="component" value="Unassembled WGS sequence"/>
</dbReference>
<evidence type="ECO:0000313" key="5">
    <source>
        <dbReference type="EMBL" id="GBG08315.1"/>
    </source>
</evidence>
<dbReference type="InterPro" id="IPR027417">
    <property type="entry name" value="P-loop_NTPase"/>
</dbReference>
<accession>A0A2R5EQC9</accession>
<dbReference type="PANTHER" id="PTHR11361:SF34">
    <property type="entry name" value="DNA MISMATCH REPAIR PROTEIN MSH1, MITOCHONDRIAL"/>
    <property type="match status" value="1"/>
</dbReference>
<evidence type="ECO:0000313" key="6">
    <source>
        <dbReference type="Proteomes" id="UP000245202"/>
    </source>
</evidence>
<dbReference type="GO" id="GO:0005524">
    <property type="term" value="F:ATP binding"/>
    <property type="evidence" value="ECO:0007669"/>
    <property type="project" value="UniProtKB-KW"/>
</dbReference>
<sequence length="509" mass="58661">MEYSSLLFDHHASPENGLERSSYGFLHDIHMDKVIQDILKGKEEYELESLFYNKLESIETIRYRLAIIEEIDNAISVHAMASFSQRMSKVRQYVQYSQSSPDYDQQMKWLLDAAHLYCQTIMELHRNMAIADLQSLGLKHFYKWLEHYTHSSYFTTLSKKTFELHQQFNEIRFSLTLSDGKINLSKTDNDQDYCRSLSNVFLQGLEYDEHSDIRLSAGLQFSDVEKNILSVIKKQYARLFHTLRNYYTTYIDFIDSSIMRFDREIQFYVASLEYFQALKNKGSSYSYPVIRGTKELHIKGGYDLSLASSALHAGLPIVGNHFDLAANERVCVLTGPNQGGKTTFARSLGQIFHLSSIGCPVPCEEATLFEFDRIFTHFPTQEQPGSTSGKLKDELARLKPIMDQFTSRSIILLNELFFTTTTHDAYAMGSRVLENFLQQGAMCLYVTHIFELATSHKQIVSLVAITDELDPARRTFRIRRQPADGLVDASSIVRKYDLTPQRLKERISL</sequence>
<dbReference type="InterPro" id="IPR000432">
    <property type="entry name" value="DNA_mismatch_repair_MutS_C"/>
</dbReference>
<keyword evidence="1" id="KW-0547">Nucleotide-binding</keyword>
<reference evidence="5 6" key="1">
    <citation type="submission" date="2017-08" db="EMBL/GenBank/DDBJ databases">
        <title>Substantial Increase in Enzyme Production by Combined Drug-Resistance Mutations in Paenibacillus agaridevorans.</title>
        <authorList>
            <person name="Tanaka Y."/>
            <person name="Funane K."/>
            <person name="Hosaka T."/>
            <person name="Shiwa Y."/>
            <person name="Fujita N."/>
            <person name="Miyazaki T."/>
            <person name="Yoshikawa H."/>
            <person name="Murakami K."/>
            <person name="Kasahara K."/>
            <person name="Inaoka T."/>
            <person name="Hiraga Y."/>
            <person name="Ochi K."/>
        </authorList>
    </citation>
    <scope>NUCLEOTIDE SEQUENCE [LARGE SCALE GENOMIC DNA]</scope>
    <source>
        <strain evidence="5 6">T-3040</strain>
    </source>
</reference>
<name>A0A2R5EQC9_9BACL</name>
<dbReference type="SMART" id="SM00534">
    <property type="entry name" value="MUTSac"/>
    <property type="match status" value="1"/>
</dbReference>
<feature type="domain" description="DNA mismatch repair proteins mutS family" evidence="4">
    <location>
        <begin position="328"/>
        <end position="509"/>
    </location>
</feature>
<dbReference type="Pfam" id="PF00488">
    <property type="entry name" value="MutS_V"/>
    <property type="match status" value="1"/>
</dbReference>
<gene>
    <name evidence="5" type="ORF">PAT3040_02894</name>
</gene>
<dbReference type="EMBL" id="BDQX01000163">
    <property type="protein sequence ID" value="GBG08315.1"/>
    <property type="molecule type" value="Genomic_DNA"/>
</dbReference>
<dbReference type="GO" id="GO:0005829">
    <property type="term" value="C:cytosol"/>
    <property type="evidence" value="ECO:0007669"/>
    <property type="project" value="TreeGrafter"/>
</dbReference>
<dbReference type="GO" id="GO:0006298">
    <property type="term" value="P:mismatch repair"/>
    <property type="evidence" value="ECO:0007669"/>
    <property type="project" value="InterPro"/>
</dbReference>
<dbReference type="PANTHER" id="PTHR11361">
    <property type="entry name" value="DNA MISMATCH REPAIR PROTEIN MUTS FAMILY MEMBER"/>
    <property type="match status" value="1"/>
</dbReference>
<organism evidence="5 6">
    <name type="scientific">Paenibacillus agaridevorans</name>
    <dbReference type="NCBI Taxonomy" id="171404"/>
    <lineage>
        <taxon>Bacteria</taxon>
        <taxon>Bacillati</taxon>
        <taxon>Bacillota</taxon>
        <taxon>Bacilli</taxon>
        <taxon>Bacillales</taxon>
        <taxon>Paenibacillaceae</taxon>
        <taxon>Paenibacillus</taxon>
    </lineage>
</organism>
<proteinExistence type="predicted"/>
<comment type="caution">
    <text evidence="5">The sequence shown here is derived from an EMBL/GenBank/DDBJ whole genome shotgun (WGS) entry which is preliminary data.</text>
</comment>
<evidence type="ECO:0000259" key="4">
    <source>
        <dbReference type="SMART" id="SM00534"/>
    </source>
</evidence>
<evidence type="ECO:0000256" key="1">
    <source>
        <dbReference type="ARBA" id="ARBA00022741"/>
    </source>
</evidence>
<dbReference type="GO" id="GO:0140664">
    <property type="term" value="F:ATP-dependent DNA damage sensor activity"/>
    <property type="evidence" value="ECO:0007669"/>
    <property type="project" value="InterPro"/>
</dbReference>
<dbReference type="SUPFAM" id="SSF52540">
    <property type="entry name" value="P-loop containing nucleoside triphosphate hydrolases"/>
    <property type="match status" value="1"/>
</dbReference>